<evidence type="ECO:0000256" key="1">
    <source>
        <dbReference type="SAM" id="MobiDB-lite"/>
    </source>
</evidence>
<comment type="caution">
    <text evidence="3">The sequence shown here is derived from an EMBL/GenBank/DDBJ whole genome shotgun (WGS) entry which is preliminary data.</text>
</comment>
<name>A0A2W5N003_9BACT</name>
<reference evidence="3 4" key="1">
    <citation type="submission" date="2017-08" db="EMBL/GenBank/DDBJ databases">
        <title>Infants hospitalized years apart are colonized by the same room-sourced microbial strains.</title>
        <authorList>
            <person name="Brooks B."/>
            <person name="Olm M.R."/>
            <person name="Firek B.A."/>
            <person name="Baker R."/>
            <person name="Thomas B.C."/>
            <person name="Morowitz M.J."/>
            <person name="Banfield J.F."/>
        </authorList>
    </citation>
    <scope>NUCLEOTIDE SEQUENCE [LARGE SCALE GENOMIC DNA]</scope>
    <source>
        <strain evidence="3">S2_005_002_R2_29</strain>
    </source>
</reference>
<sequence length="160" mass="17546">MNQPVKKTATENSFSHAGGTNKGKRQSEKLGTFQNPLDLCNQLMATTIELHSEAVQAATDYYGGTVRTLCAISSGLNDSGSRSFSQIITIPQETAQCRTVNAAFDLHQKITQQSIENCVDTSRKLTAQLQEHVAEYCKLFQEQSAAVSKKMSKVMPLSKE</sequence>
<dbReference type="EMBL" id="QFQB01000035">
    <property type="protein sequence ID" value="PZQ45958.1"/>
    <property type="molecule type" value="Genomic_DNA"/>
</dbReference>
<feature type="compositionally biased region" description="Polar residues" evidence="1">
    <location>
        <begin position="1"/>
        <end position="15"/>
    </location>
</feature>
<evidence type="ECO:0000259" key="2">
    <source>
        <dbReference type="Pfam" id="PF09361"/>
    </source>
</evidence>
<dbReference type="InterPro" id="IPR018968">
    <property type="entry name" value="Phasin"/>
</dbReference>
<dbReference type="Pfam" id="PF09361">
    <property type="entry name" value="Phasin_2"/>
    <property type="match status" value="1"/>
</dbReference>
<dbReference type="AlphaFoldDB" id="A0A2W5N003"/>
<evidence type="ECO:0000313" key="3">
    <source>
        <dbReference type="EMBL" id="PZQ45958.1"/>
    </source>
</evidence>
<accession>A0A2W5N003</accession>
<gene>
    <name evidence="3" type="ORF">DI551_06035</name>
</gene>
<evidence type="ECO:0000313" key="4">
    <source>
        <dbReference type="Proteomes" id="UP000249417"/>
    </source>
</evidence>
<feature type="region of interest" description="Disordered" evidence="1">
    <location>
        <begin position="1"/>
        <end position="27"/>
    </location>
</feature>
<dbReference type="Proteomes" id="UP000249417">
    <property type="component" value="Unassembled WGS sequence"/>
</dbReference>
<protein>
    <recommendedName>
        <fullName evidence="2">Phasin domain-containing protein</fullName>
    </recommendedName>
</protein>
<proteinExistence type="predicted"/>
<feature type="domain" description="Phasin" evidence="2">
    <location>
        <begin position="48"/>
        <end position="143"/>
    </location>
</feature>
<organism evidence="3 4">
    <name type="scientific">Micavibrio aeruginosavorus</name>
    <dbReference type="NCBI Taxonomy" id="349221"/>
    <lineage>
        <taxon>Bacteria</taxon>
        <taxon>Pseudomonadati</taxon>
        <taxon>Bdellovibrionota</taxon>
        <taxon>Bdellovibrionia</taxon>
        <taxon>Bdellovibrionales</taxon>
        <taxon>Pseudobdellovibrionaceae</taxon>
        <taxon>Micavibrio</taxon>
    </lineage>
</organism>